<sequence length="181" mass="19387">MAGELSAEEVIALLGLQPHHTCGFVAQTYVSPHMLPESALPDGFRGARSAGAVMYFMVTGDAHIVMHAIRSDQVYHHYLGRPLEVLLLYPDGRGEVRLMGGDLASGQRPQLFIPGGTVHMSRVSGGEGYALLGTSEWIGVDPADVVTPALEDLVGTYPAHSEEIRAFSRGTAPLARPLVRT</sequence>
<feature type="domain" description="DUF985" evidence="1">
    <location>
        <begin position="8"/>
        <end position="135"/>
    </location>
</feature>
<accession>A0AAW9RU76</accession>
<dbReference type="InterPro" id="IPR039935">
    <property type="entry name" value="YML079W-like"/>
</dbReference>
<proteinExistence type="predicted"/>
<evidence type="ECO:0000313" key="3">
    <source>
        <dbReference type="Proteomes" id="UP001378188"/>
    </source>
</evidence>
<dbReference type="InterPro" id="IPR014710">
    <property type="entry name" value="RmlC-like_jellyroll"/>
</dbReference>
<name>A0AAW9RU76_9HYPH</name>
<dbReference type="RefSeq" id="WP_340330146.1">
    <property type="nucleotide sequence ID" value="NZ_JAZHOF010000005.1"/>
</dbReference>
<evidence type="ECO:0000313" key="2">
    <source>
        <dbReference type="EMBL" id="MEJ8572445.1"/>
    </source>
</evidence>
<dbReference type="CDD" id="cd06121">
    <property type="entry name" value="cupin_YML079wp"/>
    <property type="match status" value="1"/>
</dbReference>
<reference evidence="2 3" key="1">
    <citation type="submission" date="2024-02" db="EMBL/GenBank/DDBJ databases">
        <title>Genome analysis and characterization of Microbaculum marinisediminis sp. nov., isolated from marine sediment.</title>
        <authorList>
            <person name="Du Z.-J."/>
            <person name="Ye Y.-Q."/>
            <person name="Zhang Z.-R."/>
            <person name="Yuan S.-M."/>
            <person name="Zhang X.-Y."/>
        </authorList>
    </citation>
    <scope>NUCLEOTIDE SEQUENCE [LARGE SCALE GENOMIC DNA]</scope>
    <source>
        <strain evidence="2 3">SDUM1044001</strain>
    </source>
</reference>
<dbReference type="SUPFAM" id="SSF51182">
    <property type="entry name" value="RmlC-like cupins"/>
    <property type="match status" value="1"/>
</dbReference>
<dbReference type="InterPro" id="IPR011051">
    <property type="entry name" value="RmlC_Cupin_sf"/>
</dbReference>
<gene>
    <name evidence="2" type="ORF">V3328_13220</name>
</gene>
<evidence type="ECO:0000259" key="1">
    <source>
        <dbReference type="Pfam" id="PF06172"/>
    </source>
</evidence>
<dbReference type="PANTHER" id="PTHR33387">
    <property type="entry name" value="RMLC-LIKE JELLY ROLL FOLD PROTEIN"/>
    <property type="match status" value="1"/>
</dbReference>
<organism evidence="2 3">
    <name type="scientific">Microbaculum marinum</name>
    <dbReference type="NCBI Taxonomy" id="1764581"/>
    <lineage>
        <taxon>Bacteria</taxon>
        <taxon>Pseudomonadati</taxon>
        <taxon>Pseudomonadota</taxon>
        <taxon>Alphaproteobacteria</taxon>
        <taxon>Hyphomicrobiales</taxon>
        <taxon>Tepidamorphaceae</taxon>
        <taxon>Microbaculum</taxon>
    </lineage>
</organism>
<protein>
    <submittedName>
        <fullName evidence="2">Cupin domain-containing protein</fullName>
    </submittedName>
</protein>
<dbReference type="Gene3D" id="2.60.120.10">
    <property type="entry name" value="Jelly Rolls"/>
    <property type="match status" value="1"/>
</dbReference>
<comment type="caution">
    <text evidence="2">The sequence shown here is derived from an EMBL/GenBank/DDBJ whole genome shotgun (WGS) entry which is preliminary data.</text>
</comment>
<dbReference type="Pfam" id="PF06172">
    <property type="entry name" value="Cupin_5"/>
    <property type="match status" value="1"/>
</dbReference>
<dbReference type="InterPro" id="IPR009327">
    <property type="entry name" value="Cupin_DUF985"/>
</dbReference>
<dbReference type="Proteomes" id="UP001378188">
    <property type="component" value="Unassembled WGS sequence"/>
</dbReference>
<dbReference type="PANTHER" id="PTHR33387:SF3">
    <property type="entry name" value="DUF985 DOMAIN-CONTAINING PROTEIN"/>
    <property type="match status" value="1"/>
</dbReference>
<dbReference type="EMBL" id="JAZHOF010000005">
    <property type="protein sequence ID" value="MEJ8572445.1"/>
    <property type="molecule type" value="Genomic_DNA"/>
</dbReference>
<dbReference type="AlphaFoldDB" id="A0AAW9RU76"/>
<keyword evidence="3" id="KW-1185">Reference proteome</keyword>